<keyword evidence="1" id="KW-0732">Signal</keyword>
<name>A0A517Y7B2_9BACT</name>
<accession>A0A517Y7B2</accession>
<evidence type="ECO:0000256" key="1">
    <source>
        <dbReference type="SAM" id="SignalP"/>
    </source>
</evidence>
<dbReference type="InterPro" id="IPR011446">
    <property type="entry name" value="BBP7"/>
</dbReference>
<dbReference type="KEGG" id="aagg:ETAA8_11830"/>
<dbReference type="EMBL" id="CP036274">
    <property type="protein sequence ID" value="QDU26109.1"/>
    <property type="molecule type" value="Genomic_DNA"/>
</dbReference>
<evidence type="ECO:0000313" key="3">
    <source>
        <dbReference type="Proteomes" id="UP000315017"/>
    </source>
</evidence>
<protein>
    <submittedName>
        <fullName evidence="2">Uncharacterized protein</fullName>
    </submittedName>
</protein>
<evidence type="ECO:0000313" key="2">
    <source>
        <dbReference type="EMBL" id="QDU26109.1"/>
    </source>
</evidence>
<dbReference type="Pfam" id="PF07585">
    <property type="entry name" value="BBP7"/>
    <property type="match status" value="1"/>
</dbReference>
<organism evidence="2 3">
    <name type="scientific">Anatilimnocola aggregata</name>
    <dbReference type="NCBI Taxonomy" id="2528021"/>
    <lineage>
        <taxon>Bacteria</taxon>
        <taxon>Pseudomonadati</taxon>
        <taxon>Planctomycetota</taxon>
        <taxon>Planctomycetia</taxon>
        <taxon>Pirellulales</taxon>
        <taxon>Pirellulaceae</taxon>
        <taxon>Anatilimnocola</taxon>
    </lineage>
</organism>
<dbReference type="OrthoDB" id="8212403at2"/>
<gene>
    <name evidence="2" type="ORF">ETAA8_11830</name>
</gene>
<feature type="chain" id="PRO_5021888141" evidence="1">
    <location>
        <begin position="25"/>
        <end position="431"/>
    </location>
</feature>
<dbReference type="AlphaFoldDB" id="A0A517Y7B2"/>
<sequence length="431" mass="47077" precursor="true">MKTNLRLVGALGVLILLAATHVSAQEVRQALADTLDVVRQATWLNDADGSYNPCPAEDTWCGDNSCGMCNQCCRPLNMWAQVEYLMWWGKGSHLPPLVTTSTDPNVAREEAGVLGFPTTRILFGDELAGDEIQYGGRASLGIWLDPAHDVGLGVRVYGLEGDNATFDAASTGDPVLARPFYNALLLQEDAVLIAYVDPIDGPIVEGNIQANYKTSFVATDVYTRIMMERDQINRVDLIGGYSYFRLADALRIRSFHTAREPLVDGTTFDIVDNFSTSNIFHGGMLGLQGTRARGRWSADWMTKVSLGSARQRVRIDGSTVVTPFMGAPVNLPGGLLAQQTNIGTYNNSQTLAVPELNVNLNYHFNSNVSVGVGYSAIWISSVITTGPEIDRQVNLSQLTGPLIGPARPLFPGFIQDDYWLMGLNFSLRAEY</sequence>
<keyword evidence="3" id="KW-1185">Reference proteome</keyword>
<proteinExistence type="predicted"/>
<dbReference type="Proteomes" id="UP000315017">
    <property type="component" value="Chromosome"/>
</dbReference>
<feature type="signal peptide" evidence="1">
    <location>
        <begin position="1"/>
        <end position="24"/>
    </location>
</feature>
<dbReference type="RefSeq" id="WP_145086151.1">
    <property type="nucleotide sequence ID" value="NZ_CP036274.1"/>
</dbReference>
<reference evidence="2 3" key="1">
    <citation type="submission" date="2019-02" db="EMBL/GenBank/DDBJ databases">
        <title>Deep-cultivation of Planctomycetes and their phenomic and genomic characterization uncovers novel biology.</title>
        <authorList>
            <person name="Wiegand S."/>
            <person name="Jogler M."/>
            <person name="Boedeker C."/>
            <person name="Pinto D."/>
            <person name="Vollmers J."/>
            <person name="Rivas-Marin E."/>
            <person name="Kohn T."/>
            <person name="Peeters S.H."/>
            <person name="Heuer A."/>
            <person name="Rast P."/>
            <person name="Oberbeckmann S."/>
            <person name="Bunk B."/>
            <person name="Jeske O."/>
            <person name="Meyerdierks A."/>
            <person name="Storesund J.E."/>
            <person name="Kallscheuer N."/>
            <person name="Luecker S."/>
            <person name="Lage O.M."/>
            <person name="Pohl T."/>
            <person name="Merkel B.J."/>
            <person name="Hornburger P."/>
            <person name="Mueller R.-W."/>
            <person name="Bruemmer F."/>
            <person name="Labrenz M."/>
            <person name="Spormann A.M."/>
            <person name="Op den Camp H."/>
            <person name="Overmann J."/>
            <person name="Amann R."/>
            <person name="Jetten M.S.M."/>
            <person name="Mascher T."/>
            <person name="Medema M.H."/>
            <person name="Devos D.P."/>
            <person name="Kaster A.-K."/>
            <person name="Ovreas L."/>
            <person name="Rohde M."/>
            <person name="Galperin M.Y."/>
            <person name="Jogler C."/>
        </authorList>
    </citation>
    <scope>NUCLEOTIDE SEQUENCE [LARGE SCALE GENOMIC DNA]</scope>
    <source>
        <strain evidence="2 3">ETA_A8</strain>
    </source>
</reference>